<comment type="caution">
    <text evidence="7">Lacks conserved residue(s) required for the propagation of feature annotation.</text>
</comment>
<dbReference type="EMBL" id="LR134204">
    <property type="protein sequence ID" value="VEB91160.1"/>
    <property type="molecule type" value="Genomic_DNA"/>
</dbReference>
<comment type="similarity">
    <text evidence="7">Belongs to the SelA family.</text>
</comment>
<dbReference type="PANTHER" id="PTHR32328">
    <property type="entry name" value="L-SERYL-TRNA(SEC) SELENIUM TRANSFERASE"/>
    <property type="match status" value="1"/>
</dbReference>
<dbReference type="AlphaFoldDB" id="A0A3S4IVK0"/>
<dbReference type="PANTHER" id="PTHR32328:SF0">
    <property type="entry name" value="L-SERYL-TRNA(SEC) SELENIUM TRANSFERASE"/>
    <property type="match status" value="1"/>
</dbReference>
<reference evidence="8 9" key="1">
    <citation type="submission" date="2018-12" db="EMBL/GenBank/DDBJ databases">
        <authorList>
            <consortium name="Pathogen Informatics"/>
        </authorList>
    </citation>
    <scope>NUCLEOTIDE SEQUENCE [LARGE SCALE GENOMIC DNA]</scope>
    <source>
        <strain evidence="8 9">NCTC11075</strain>
    </source>
</reference>
<evidence type="ECO:0000256" key="6">
    <source>
        <dbReference type="ARBA" id="ARBA00023266"/>
    </source>
</evidence>
<comment type="pathway">
    <text evidence="7">Aminoacyl-tRNA biosynthesis; selenocysteinyl-tRNA(Sec) biosynthesis; selenocysteinyl-tRNA(Sec) from L-seryl-tRNA(Sec) (bacterial route): step 1/1.</text>
</comment>
<evidence type="ECO:0000256" key="4">
    <source>
        <dbReference type="ARBA" id="ARBA00022898"/>
    </source>
</evidence>
<dbReference type="EC" id="2.9.1.1" evidence="7"/>
<evidence type="ECO:0000313" key="9">
    <source>
        <dbReference type="Proteomes" id="UP000270272"/>
    </source>
</evidence>
<evidence type="ECO:0000256" key="7">
    <source>
        <dbReference type="HAMAP-Rule" id="MF_00423"/>
    </source>
</evidence>
<comment type="cofactor">
    <cofactor evidence="1 7">
        <name>pyridoxal 5'-phosphate</name>
        <dbReference type="ChEBI" id="CHEBI:597326"/>
    </cofactor>
</comment>
<evidence type="ECO:0000256" key="1">
    <source>
        <dbReference type="ARBA" id="ARBA00001933"/>
    </source>
</evidence>
<dbReference type="GO" id="GO:0001514">
    <property type="term" value="P:selenocysteine incorporation"/>
    <property type="evidence" value="ECO:0007669"/>
    <property type="project" value="UniProtKB-UniRule"/>
</dbReference>
<comment type="subunit">
    <text evidence="7">Homodecamer; pentamer of dimers. Binds only one seryl-tRNA(Sec) per dimer.</text>
</comment>
<comment type="function">
    <text evidence="7">Converts seryl-tRNA(Sec) to selenocysteinyl-tRNA(Sec) required for selenoprotein biosynthesis.</text>
</comment>
<dbReference type="FunFam" id="3.90.1150.180:FF:000001">
    <property type="entry name" value="L-seryl-tRNA(Sec) selenium transferase"/>
    <property type="match status" value="1"/>
</dbReference>
<organism evidence="8 9">
    <name type="scientific">Citrobacter koseri</name>
    <name type="common">Citrobacter diversus</name>
    <dbReference type="NCBI Taxonomy" id="545"/>
    <lineage>
        <taxon>Bacteria</taxon>
        <taxon>Pseudomonadati</taxon>
        <taxon>Pseudomonadota</taxon>
        <taxon>Gammaproteobacteria</taxon>
        <taxon>Enterobacterales</taxon>
        <taxon>Enterobacteriaceae</taxon>
        <taxon>Citrobacter</taxon>
    </lineage>
</organism>
<evidence type="ECO:0000313" key="8">
    <source>
        <dbReference type="EMBL" id="VEB91160.1"/>
    </source>
</evidence>
<name>A0A3S4IVK0_CITKO</name>
<accession>A0A3S4IVK0</accession>
<gene>
    <name evidence="8" type="primary">selA_1</name>
    <name evidence="7" type="synonym">selA</name>
    <name evidence="8" type="ORF">NCTC11075_02779</name>
</gene>
<evidence type="ECO:0000256" key="3">
    <source>
        <dbReference type="ARBA" id="ARBA00022679"/>
    </source>
</evidence>
<dbReference type="Pfam" id="PF03841">
    <property type="entry name" value="SelA"/>
    <property type="match status" value="1"/>
</dbReference>
<keyword evidence="5 7" id="KW-0648">Protein biosynthesis</keyword>
<dbReference type="Gene3D" id="3.90.1150.180">
    <property type="match status" value="1"/>
</dbReference>
<evidence type="ECO:0000256" key="2">
    <source>
        <dbReference type="ARBA" id="ARBA00022490"/>
    </source>
</evidence>
<dbReference type="UniPathway" id="UPA00906">
    <property type="reaction ID" value="UER00896"/>
</dbReference>
<sequence>MIAQLQSHPLKRALRADKMTLAALEATLRLYLHPEALAEKLPTLRLLTRSEAAIQAQAQRLQAALAAHFSAEFAVNVMPCLSQIGSGSLPVDRLPSAALTFTPHDGRGSRLEALAARWRALPVPIIGRIYDGRLWLDIRCLEDETRFMEMMLK</sequence>
<comment type="subcellular location">
    <subcellularLocation>
        <location evidence="7">Cytoplasm</location>
    </subcellularLocation>
</comment>
<comment type="catalytic activity">
    <reaction evidence="7">
        <text>L-seryl-tRNA(Sec) + selenophosphate + H(+) = L-selenocysteinyl-tRNA(Sec) + phosphate</text>
        <dbReference type="Rhea" id="RHEA:22728"/>
        <dbReference type="Rhea" id="RHEA-COMP:9742"/>
        <dbReference type="Rhea" id="RHEA-COMP:9743"/>
        <dbReference type="ChEBI" id="CHEBI:15378"/>
        <dbReference type="ChEBI" id="CHEBI:16144"/>
        <dbReference type="ChEBI" id="CHEBI:43474"/>
        <dbReference type="ChEBI" id="CHEBI:78533"/>
        <dbReference type="ChEBI" id="CHEBI:78573"/>
        <dbReference type="EC" id="2.9.1.1"/>
    </reaction>
</comment>
<evidence type="ECO:0000256" key="5">
    <source>
        <dbReference type="ARBA" id="ARBA00022917"/>
    </source>
</evidence>
<keyword evidence="6 7" id="KW-0711">Selenium</keyword>
<keyword evidence="4 7" id="KW-0663">Pyridoxal phosphate</keyword>
<proteinExistence type="inferred from homology"/>
<dbReference type="GO" id="GO:0005737">
    <property type="term" value="C:cytoplasm"/>
    <property type="evidence" value="ECO:0007669"/>
    <property type="project" value="UniProtKB-SubCell"/>
</dbReference>
<keyword evidence="2 7" id="KW-0963">Cytoplasm</keyword>
<dbReference type="InterPro" id="IPR004534">
    <property type="entry name" value="SelA_trans"/>
</dbReference>
<dbReference type="HAMAP" id="MF_00423">
    <property type="entry name" value="SelA"/>
    <property type="match status" value="1"/>
</dbReference>
<dbReference type="InterPro" id="IPR018319">
    <property type="entry name" value="SelA-like"/>
</dbReference>
<dbReference type="Proteomes" id="UP000270272">
    <property type="component" value="Chromosome"/>
</dbReference>
<protein>
    <recommendedName>
        <fullName evidence="7">L-seryl-tRNA(Sec) selenium transferase</fullName>
        <ecNumber evidence="7">2.9.1.1</ecNumber>
    </recommendedName>
    <alternativeName>
        <fullName evidence="7">Selenocysteine synthase</fullName>
        <shortName evidence="7">Sec synthase</shortName>
    </alternativeName>
    <alternativeName>
        <fullName evidence="7">Selenocysteinyl-tRNA(Sec) synthase</fullName>
    </alternativeName>
</protein>
<dbReference type="GO" id="GO:0042802">
    <property type="term" value="F:identical protein binding"/>
    <property type="evidence" value="ECO:0007669"/>
    <property type="project" value="UniProtKB-ARBA"/>
</dbReference>
<keyword evidence="3 7" id="KW-0808">Transferase</keyword>
<dbReference type="GO" id="GO:0004125">
    <property type="term" value="F:L-seryl-tRNA(Sec) selenium transferase activity"/>
    <property type="evidence" value="ECO:0007669"/>
    <property type="project" value="UniProtKB-UniRule"/>
</dbReference>
<dbReference type="GO" id="GO:0001717">
    <property type="term" value="P:conversion of seryl-tRNAsec to selenocys-tRNAsec"/>
    <property type="evidence" value="ECO:0007669"/>
    <property type="project" value="UniProtKB-UniRule"/>
</dbReference>